<organism evidence="2 3">
    <name type="scientific">Symbiodinium microadriaticum</name>
    <name type="common">Dinoflagellate</name>
    <name type="synonym">Zooxanthella microadriatica</name>
    <dbReference type="NCBI Taxonomy" id="2951"/>
    <lineage>
        <taxon>Eukaryota</taxon>
        <taxon>Sar</taxon>
        <taxon>Alveolata</taxon>
        <taxon>Dinophyceae</taxon>
        <taxon>Suessiales</taxon>
        <taxon>Symbiodiniaceae</taxon>
        <taxon>Symbiodinium</taxon>
    </lineage>
</organism>
<name>A0A1Q9CIX2_SYMMI</name>
<evidence type="ECO:0000313" key="2">
    <source>
        <dbReference type="EMBL" id="OLP82863.1"/>
    </source>
</evidence>
<reference evidence="2 3" key="1">
    <citation type="submission" date="2016-02" db="EMBL/GenBank/DDBJ databases">
        <title>Genome analysis of coral dinoflagellate symbionts highlights evolutionary adaptations to a symbiotic lifestyle.</title>
        <authorList>
            <person name="Aranda M."/>
            <person name="Li Y."/>
            <person name="Liew Y.J."/>
            <person name="Baumgarten S."/>
            <person name="Simakov O."/>
            <person name="Wilson M."/>
            <person name="Piel J."/>
            <person name="Ashoor H."/>
            <person name="Bougouffa S."/>
            <person name="Bajic V.B."/>
            <person name="Ryu T."/>
            <person name="Ravasi T."/>
            <person name="Bayer T."/>
            <person name="Micklem G."/>
            <person name="Kim H."/>
            <person name="Bhak J."/>
            <person name="Lajeunesse T.C."/>
            <person name="Voolstra C.R."/>
        </authorList>
    </citation>
    <scope>NUCLEOTIDE SEQUENCE [LARGE SCALE GENOMIC DNA]</scope>
    <source>
        <strain evidence="2 3">CCMP2467</strain>
    </source>
</reference>
<evidence type="ECO:0000313" key="3">
    <source>
        <dbReference type="Proteomes" id="UP000186817"/>
    </source>
</evidence>
<gene>
    <name evidence="2" type="ORF">AK812_SmicGene36453</name>
</gene>
<keyword evidence="3" id="KW-1185">Reference proteome</keyword>
<proteinExistence type="predicted"/>
<comment type="caution">
    <text evidence="2">The sequence shown here is derived from an EMBL/GenBank/DDBJ whole genome shotgun (WGS) entry which is preliminary data.</text>
</comment>
<feature type="compositionally biased region" description="Gly residues" evidence="1">
    <location>
        <begin position="291"/>
        <end position="301"/>
    </location>
</feature>
<dbReference type="Proteomes" id="UP000186817">
    <property type="component" value="Unassembled WGS sequence"/>
</dbReference>
<dbReference type="OrthoDB" id="10324124at2759"/>
<accession>A0A1Q9CIX2</accession>
<sequence length="432" mass="46397">MGGHGKGGFLVALQGFAVALQGFAVALQGFPVALQGFAVALRGLHGCTGALRLHCGALRLHWRLHCRGFAVALQGFAVALQGFAVALQGFAVALQGFPVALQGFAVALRGLHGCTGALRLHCGALRLHYGGFAVAPQRLCGGYGAAGKDNAGELDLRSSVVHFELMKVRCGCLDIAAATDSEENSDDSAELGAELAILCESPTALRGAFRCLMLFALRPKSVPLYPAGEASAAPRAPSFNELPAWTAAQAVRDALRFAELQYTREDHATCPSMIFHVVVSTVEKLRQAGRQGTGGKGGQGRGQRAEGSTEQEGKAKEAESVKFPDFPNPGELASQIIHYKESEASGGRTVAEDSDDLSTFIRNWECVIAGLTHQPEETTLRDILLRELRASSRLKFDLEVYDRAKEGDKKHTCDYLVKRVKELLTRERTRRN</sequence>
<dbReference type="EMBL" id="LSRX01001160">
    <property type="protein sequence ID" value="OLP82863.1"/>
    <property type="molecule type" value="Genomic_DNA"/>
</dbReference>
<evidence type="ECO:0000256" key="1">
    <source>
        <dbReference type="SAM" id="MobiDB-lite"/>
    </source>
</evidence>
<protein>
    <submittedName>
        <fullName evidence="2">Uncharacterized protein</fullName>
    </submittedName>
</protein>
<feature type="region of interest" description="Disordered" evidence="1">
    <location>
        <begin position="288"/>
        <end position="325"/>
    </location>
</feature>
<feature type="compositionally biased region" description="Basic and acidic residues" evidence="1">
    <location>
        <begin position="311"/>
        <end position="322"/>
    </location>
</feature>
<dbReference type="AlphaFoldDB" id="A0A1Q9CIX2"/>